<accession>A0ACC0US10</accession>
<gene>
    <name evidence="1" type="ORF">N3K66_009096</name>
</gene>
<sequence>MVLRNNRALHGWVYEGNLLVKARKQAFRLRPLPSDPTGQPPHAGAQVWLPTSHPAALRVGRRRRRGHRDDERARDDNGEPGLQLHGHQGDGRGRENGGRGYRFPGRGKGALEHELDAGREQGQLRPRGIPFPRAAVDLDAYCLELTDESKKQALVCRAAADVNRWKREYGVRPELVSPCSSSDHDCVLTRRFLFPGTVFATHFTLGGELTSSRLFYGSDAAELSTVKDSVKMAAGLSITSTHGSGGFGYAPSSSSETSRGVKAARQSMRLAWRARGGDTLLFSNPPLWASMVKDYHLWRVMDQQGMVGMVSLVKSVNARAGKFLESPESSSKDHGDGNKRA</sequence>
<dbReference type="Proteomes" id="UP001163324">
    <property type="component" value="Chromosome 11"/>
</dbReference>
<name>A0ACC0US10_9HYPO</name>
<proteinExistence type="predicted"/>
<dbReference type="EMBL" id="CM047950">
    <property type="protein sequence ID" value="KAI9896027.1"/>
    <property type="molecule type" value="Genomic_DNA"/>
</dbReference>
<keyword evidence="2" id="KW-1185">Reference proteome</keyword>
<organism evidence="1 2">
    <name type="scientific">Trichothecium roseum</name>
    <dbReference type="NCBI Taxonomy" id="47278"/>
    <lineage>
        <taxon>Eukaryota</taxon>
        <taxon>Fungi</taxon>
        <taxon>Dikarya</taxon>
        <taxon>Ascomycota</taxon>
        <taxon>Pezizomycotina</taxon>
        <taxon>Sordariomycetes</taxon>
        <taxon>Hypocreomycetidae</taxon>
        <taxon>Hypocreales</taxon>
        <taxon>Hypocreales incertae sedis</taxon>
        <taxon>Trichothecium</taxon>
    </lineage>
</organism>
<reference evidence="1" key="1">
    <citation type="submission" date="2022-10" db="EMBL/GenBank/DDBJ databases">
        <title>Complete Genome of Trichothecium roseum strain YXFP-22015, a Plant Pathogen Isolated from Citrus.</title>
        <authorList>
            <person name="Wang Y."/>
            <person name="Zhu L."/>
        </authorList>
    </citation>
    <scope>NUCLEOTIDE SEQUENCE</scope>
    <source>
        <strain evidence="1">YXFP-22015</strain>
    </source>
</reference>
<comment type="caution">
    <text evidence="1">The sequence shown here is derived from an EMBL/GenBank/DDBJ whole genome shotgun (WGS) entry which is preliminary data.</text>
</comment>
<evidence type="ECO:0000313" key="2">
    <source>
        <dbReference type="Proteomes" id="UP001163324"/>
    </source>
</evidence>
<evidence type="ECO:0000313" key="1">
    <source>
        <dbReference type="EMBL" id="KAI9896027.1"/>
    </source>
</evidence>
<protein>
    <submittedName>
        <fullName evidence="1">Uncharacterized protein</fullName>
    </submittedName>
</protein>